<keyword evidence="5" id="KW-1185">Reference proteome</keyword>
<evidence type="ECO:0000256" key="1">
    <source>
        <dbReference type="SAM" id="MobiDB-lite"/>
    </source>
</evidence>
<evidence type="ECO:0000313" key="3">
    <source>
        <dbReference type="EMBL" id="KAF7490859.1"/>
    </source>
</evidence>
<dbReference type="AlphaFoldDB" id="A0A834VD34"/>
<evidence type="ECO:0000256" key="2">
    <source>
        <dbReference type="SAM" id="SignalP"/>
    </source>
</evidence>
<protein>
    <submittedName>
        <fullName evidence="3 4">Uncharacterized protein</fullName>
    </submittedName>
</protein>
<accession>A0A834VD34</accession>
<reference evidence="3" key="2">
    <citation type="submission" date="2020-01" db="EMBL/GenBank/DDBJ databases">
        <authorList>
            <person name="Korhonen P.K.K."/>
            <person name="Guangxu M.G."/>
            <person name="Wang T.W."/>
            <person name="Stroehlein A.J.S."/>
            <person name="Young N.D."/>
            <person name="Ang C.-S.A."/>
            <person name="Fernando D.W.F."/>
            <person name="Lu H.L."/>
            <person name="Taylor S.T."/>
            <person name="Ehtesham M.E.M."/>
            <person name="Najaraj S.H.N."/>
            <person name="Harsha G.H.G."/>
            <person name="Madugundu A.M."/>
            <person name="Renuse S.R."/>
            <person name="Holt D.H."/>
            <person name="Pandey A.P."/>
            <person name="Papenfuss A.P."/>
            <person name="Gasser R.B.G."/>
            <person name="Fischer K.F."/>
        </authorList>
    </citation>
    <scope>NUCLEOTIDE SEQUENCE</scope>
    <source>
        <strain evidence="3">SSS_KF_BRIS2020</strain>
    </source>
</reference>
<feature type="signal peptide" evidence="2">
    <location>
        <begin position="1"/>
        <end position="38"/>
    </location>
</feature>
<organism evidence="3">
    <name type="scientific">Sarcoptes scabiei</name>
    <name type="common">Itch mite</name>
    <name type="synonym">Acarus scabiei</name>
    <dbReference type="NCBI Taxonomy" id="52283"/>
    <lineage>
        <taxon>Eukaryota</taxon>
        <taxon>Metazoa</taxon>
        <taxon>Ecdysozoa</taxon>
        <taxon>Arthropoda</taxon>
        <taxon>Chelicerata</taxon>
        <taxon>Arachnida</taxon>
        <taxon>Acari</taxon>
        <taxon>Acariformes</taxon>
        <taxon>Sarcoptiformes</taxon>
        <taxon>Astigmata</taxon>
        <taxon>Psoroptidia</taxon>
        <taxon>Sarcoptoidea</taxon>
        <taxon>Sarcoptidae</taxon>
        <taxon>Sarcoptinae</taxon>
        <taxon>Sarcoptes</taxon>
    </lineage>
</organism>
<feature type="region of interest" description="Disordered" evidence="1">
    <location>
        <begin position="177"/>
        <end position="232"/>
    </location>
</feature>
<dbReference type="Proteomes" id="UP000070412">
    <property type="component" value="Unassembled WGS sequence"/>
</dbReference>
<feature type="compositionally biased region" description="Low complexity" evidence="1">
    <location>
        <begin position="187"/>
        <end position="200"/>
    </location>
</feature>
<reference evidence="5" key="1">
    <citation type="journal article" date="2020" name="PLoS Negl. Trop. Dis.">
        <title>High-quality nuclear genome for Sarcoptes scabiei-A critical resource for a neglected parasite.</title>
        <authorList>
            <person name="Korhonen P.K."/>
            <person name="Gasser R.B."/>
            <person name="Ma G."/>
            <person name="Wang T."/>
            <person name="Stroehlein A.J."/>
            <person name="Young N.D."/>
            <person name="Ang C.S."/>
            <person name="Fernando D.D."/>
            <person name="Lu H.C."/>
            <person name="Taylor S."/>
            <person name="Reynolds S.L."/>
            <person name="Mofiz E."/>
            <person name="Najaraj S.H."/>
            <person name="Gowda H."/>
            <person name="Madugundu A."/>
            <person name="Renuse S."/>
            <person name="Holt D."/>
            <person name="Pandey A."/>
            <person name="Papenfuss A.T."/>
            <person name="Fischer K."/>
        </authorList>
    </citation>
    <scope>NUCLEOTIDE SEQUENCE [LARGE SCALE GENOMIC DNA]</scope>
</reference>
<reference evidence="4" key="3">
    <citation type="submission" date="2022-06" db="UniProtKB">
        <authorList>
            <consortium name="EnsemblMetazoa"/>
        </authorList>
    </citation>
    <scope>IDENTIFICATION</scope>
</reference>
<name>A0A834VD34_SARSC</name>
<dbReference type="EMBL" id="WVUK01000062">
    <property type="protein sequence ID" value="KAF7490859.1"/>
    <property type="molecule type" value="Genomic_DNA"/>
</dbReference>
<dbReference type="EnsemblMetazoa" id="SSS_7211s_mrna">
    <property type="protein sequence ID" value="KAF7490859.1"/>
    <property type="gene ID" value="SSS_7211"/>
</dbReference>
<gene>
    <name evidence="3" type="ORF">SSS_7211</name>
</gene>
<keyword evidence="2" id="KW-0732">Signal</keyword>
<feature type="chain" id="PRO_5038259520" evidence="2">
    <location>
        <begin position="39"/>
        <end position="232"/>
    </location>
</feature>
<sequence length="232" mass="27167">MKKICPIKAKQKQQHLKFCCGILRTSLLLICTCSVTFAQDLGTGDYTDTENGDDDDFVGLRPDAITSTTEFPDIELGSSGNRGERRWRTNQTTLEDTVFNRFFNFLGDFVDDISDFFDTNNDFSLSNFFDLFRDNFNRFIDVFRYQGYDLHRHNHHCTQTLGGCRFRIPSTRRPRTTTEDFLRLMNRPRSSNQQRSPNSNVKKLNRSITQSQMIQMQRRKQKNKSNNGNRTR</sequence>
<evidence type="ECO:0000313" key="4">
    <source>
        <dbReference type="EnsemblMetazoa" id="KAF7490859.1"/>
    </source>
</evidence>
<evidence type="ECO:0000313" key="5">
    <source>
        <dbReference type="Proteomes" id="UP000070412"/>
    </source>
</evidence>
<feature type="compositionally biased region" description="Polar residues" evidence="1">
    <location>
        <begin position="206"/>
        <end position="215"/>
    </location>
</feature>
<proteinExistence type="predicted"/>